<dbReference type="InterPro" id="IPR000490">
    <property type="entry name" value="Glyco_hydro_17"/>
</dbReference>
<keyword evidence="3" id="KW-0134">Cell wall</keyword>
<dbReference type="Gene3D" id="3.20.20.80">
    <property type="entry name" value="Glycosidases"/>
    <property type="match status" value="1"/>
</dbReference>
<feature type="chain" id="PRO_5001587668" evidence="13">
    <location>
        <begin position="17"/>
        <end position="372"/>
    </location>
</feature>
<feature type="region of interest" description="Disordered" evidence="12">
    <location>
        <begin position="51"/>
        <end position="126"/>
    </location>
</feature>
<evidence type="ECO:0000256" key="7">
    <source>
        <dbReference type="ARBA" id="ARBA00023180"/>
    </source>
</evidence>
<dbReference type="GO" id="GO:0005975">
    <property type="term" value="P:carbohydrate metabolic process"/>
    <property type="evidence" value="ECO:0007669"/>
    <property type="project" value="InterPro"/>
</dbReference>
<evidence type="ECO:0000256" key="5">
    <source>
        <dbReference type="ARBA" id="ARBA00022729"/>
    </source>
</evidence>
<reference evidence="14" key="2">
    <citation type="submission" date="2014-06" db="EMBL/GenBank/DDBJ databases">
        <title>The complete genome of Blastobotrys (Arxula) adeninivorans LS3 - a yeast of biotechnological interest.</title>
        <authorList>
            <person name="Kunze G."/>
            <person name="Gaillardin C."/>
            <person name="Czernicka M."/>
            <person name="Durrens P."/>
            <person name="Martin T."/>
            <person name="Boer E."/>
            <person name="Gabaldon T."/>
            <person name="Cruz J."/>
            <person name="Talla E."/>
            <person name="Marck C."/>
            <person name="Goffeau A."/>
            <person name="Barbe V."/>
            <person name="Baret P."/>
            <person name="Baronian K."/>
            <person name="Beier S."/>
            <person name="Bleykasten C."/>
            <person name="Bode R."/>
            <person name="Casaregola S."/>
            <person name="Despons L."/>
            <person name="Fairhead C."/>
            <person name="Giersberg M."/>
            <person name="Gierski P."/>
            <person name="Hahnel U."/>
            <person name="Hartmann A."/>
            <person name="Jankowska D."/>
            <person name="Jubin C."/>
            <person name="Jung P."/>
            <person name="Lafontaine I."/>
            <person name="Leh-Louis V."/>
            <person name="Lemaire M."/>
            <person name="Marcet-Houben M."/>
            <person name="Mascher M."/>
            <person name="Morel G."/>
            <person name="Richard G.-F."/>
            <person name="Riechen J."/>
            <person name="Sacerdot C."/>
            <person name="Sarkar A."/>
            <person name="Savel G."/>
            <person name="Schacherer J."/>
            <person name="Sherman D."/>
            <person name="Straub M.-L."/>
            <person name="Stein N."/>
            <person name="Thierry A."/>
            <person name="Trautwein-Schult A."/>
            <person name="Westhof E."/>
            <person name="Worch S."/>
            <person name="Dujon B."/>
            <person name="Souciet J.-L."/>
            <person name="Wincker P."/>
            <person name="Scholz U."/>
            <person name="Neuveglise N."/>
        </authorList>
    </citation>
    <scope>NUCLEOTIDE SEQUENCE</scope>
    <source>
        <strain evidence="14">LS3</strain>
    </source>
</reference>
<evidence type="ECO:0000256" key="2">
    <source>
        <dbReference type="ARBA" id="ARBA00008773"/>
    </source>
</evidence>
<keyword evidence="5 13" id="KW-0732">Signal</keyword>
<evidence type="ECO:0000256" key="10">
    <source>
        <dbReference type="RuleBase" id="RU004335"/>
    </source>
</evidence>
<evidence type="ECO:0000256" key="3">
    <source>
        <dbReference type="ARBA" id="ARBA00022512"/>
    </source>
</evidence>
<comment type="similarity">
    <text evidence="2 10">Belongs to the glycosyl hydrolase 17 family.</text>
</comment>
<organism evidence="14">
    <name type="scientific">Blastobotrys adeninivorans</name>
    <name type="common">Yeast</name>
    <name type="synonym">Arxula adeninivorans</name>
    <dbReference type="NCBI Taxonomy" id="409370"/>
    <lineage>
        <taxon>Eukaryota</taxon>
        <taxon>Fungi</taxon>
        <taxon>Dikarya</taxon>
        <taxon>Ascomycota</taxon>
        <taxon>Saccharomycotina</taxon>
        <taxon>Dipodascomycetes</taxon>
        <taxon>Dipodascales</taxon>
        <taxon>Trichomonascaceae</taxon>
        <taxon>Blastobotrys</taxon>
    </lineage>
</organism>
<evidence type="ECO:0000256" key="12">
    <source>
        <dbReference type="SAM" id="MobiDB-lite"/>
    </source>
</evidence>
<evidence type="ECO:0000256" key="8">
    <source>
        <dbReference type="ARBA" id="ARBA00023295"/>
    </source>
</evidence>
<dbReference type="Pfam" id="PF00332">
    <property type="entry name" value="Glyco_hydro_17"/>
    <property type="match status" value="1"/>
</dbReference>
<dbReference type="GO" id="GO:0005576">
    <property type="term" value="C:extracellular region"/>
    <property type="evidence" value="ECO:0007669"/>
    <property type="project" value="UniProtKB-ARBA"/>
</dbReference>
<feature type="compositionally biased region" description="Low complexity" evidence="12">
    <location>
        <begin position="80"/>
        <end position="117"/>
    </location>
</feature>
<evidence type="ECO:0000256" key="11">
    <source>
        <dbReference type="RuleBase" id="RU004336"/>
    </source>
</evidence>
<dbReference type="GO" id="GO:0042973">
    <property type="term" value="F:glucan endo-1,3-beta-D-glucosidase activity"/>
    <property type="evidence" value="ECO:0007669"/>
    <property type="project" value="TreeGrafter"/>
</dbReference>
<dbReference type="AlphaFoldDB" id="A0A060T559"/>
<dbReference type="PhylomeDB" id="A0A060T559"/>
<evidence type="ECO:0000256" key="1">
    <source>
        <dbReference type="ARBA" id="ARBA00004191"/>
    </source>
</evidence>
<evidence type="ECO:0000313" key="14">
    <source>
        <dbReference type="EMBL" id="CDP36215.1"/>
    </source>
</evidence>
<feature type="region of interest" description="Disordered" evidence="12">
    <location>
        <begin position="311"/>
        <end position="330"/>
    </location>
</feature>
<keyword evidence="7" id="KW-0325">Glycoprotein</keyword>
<sequence>MKYLLSVAALASLAIAQPMHHVHKREPDVVVVTEHYTKMVTVVAGQQQQQQQQQQTSVAPSPEPQPTTMKVVAAAKQDDSGSSAAASSASSQAPASSQAASSAPAASSSSSGSSGSSGSTGGTGISYTPYSDNGGCKSADEVKSDLSSLQDYSIIRLYGVDCSQVENVANAIGDNQKLFLGLFDMGSIENDIDSMYKQLGNSWDKVDTVSVGNELVNGGQASVEQVGQYVQTAKSKLSSLGYNGPVVAVDTFIAVINNPGLCDHSDYMAVNAHAFFDTNTEASQAGSWAQQQVDRVSDACGGSKKVVITESGWPSQGDSNGKAVPSKENQKSAISSLRDHVGDKVFLFTAFNDMWKSPGYLNCEQYWGFLSN</sequence>
<dbReference type="InterPro" id="IPR050732">
    <property type="entry name" value="Beta-glucan_modifiers"/>
</dbReference>
<dbReference type="PANTHER" id="PTHR16631">
    <property type="entry name" value="GLUCAN 1,3-BETA-GLUCOSIDASE"/>
    <property type="match status" value="1"/>
</dbReference>
<keyword evidence="8 11" id="KW-0326">Glycosidase</keyword>
<evidence type="ECO:0000256" key="4">
    <source>
        <dbReference type="ARBA" id="ARBA00022525"/>
    </source>
</evidence>
<dbReference type="GO" id="GO:0071555">
    <property type="term" value="P:cell wall organization"/>
    <property type="evidence" value="ECO:0007669"/>
    <property type="project" value="UniProtKB-KW"/>
</dbReference>
<reference evidence="14" key="1">
    <citation type="submission" date="2014-02" db="EMBL/GenBank/DDBJ databases">
        <authorList>
            <person name="Genoscope - CEA"/>
        </authorList>
    </citation>
    <scope>NUCLEOTIDE SEQUENCE</scope>
    <source>
        <strain evidence="14">LS3</strain>
    </source>
</reference>
<dbReference type="SUPFAM" id="SSF51445">
    <property type="entry name" value="(Trans)glycosidases"/>
    <property type="match status" value="1"/>
</dbReference>
<proteinExistence type="inferred from homology"/>
<dbReference type="EMBL" id="HG937692">
    <property type="protein sequence ID" value="CDP36215.1"/>
    <property type="molecule type" value="Genomic_DNA"/>
</dbReference>
<keyword evidence="4" id="KW-0964">Secreted</keyword>
<dbReference type="PANTHER" id="PTHR16631:SF14">
    <property type="entry name" value="FAMILY 17 GLUCOSIDASE SCW10-RELATED"/>
    <property type="match status" value="1"/>
</dbReference>
<evidence type="ECO:0000256" key="9">
    <source>
        <dbReference type="ARBA" id="ARBA00023316"/>
    </source>
</evidence>
<evidence type="ECO:0000256" key="13">
    <source>
        <dbReference type="SAM" id="SignalP"/>
    </source>
</evidence>
<evidence type="ECO:0000256" key="6">
    <source>
        <dbReference type="ARBA" id="ARBA00022801"/>
    </source>
</evidence>
<name>A0A060T559_BLAAD</name>
<dbReference type="PROSITE" id="PS00587">
    <property type="entry name" value="GLYCOSYL_HYDROL_F17"/>
    <property type="match status" value="1"/>
</dbReference>
<dbReference type="GO" id="GO:0009277">
    <property type="term" value="C:fungal-type cell wall"/>
    <property type="evidence" value="ECO:0007669"/>
    <property type="project" value="UniProtKB-ARBA"/>
</dbReference>
<dbReference type="GO" id="GO:0009986">
    <property type="term" value="C:cell surface"/>
    <property type="evidence" value="ECO:0007669"/>
    <property type="project" value="TreeGrafter"/>
</dbReference>
<dbReference type="FunFam" id="3.20.20.80:FF:000111">
    <property type="entry name" value="Soluble cell wall protein"/>
    <property type="match status" value="1"/>
</dbReference>
<comment type="subcellular location">
    <subcellularLocation>
        <location evidence="1">Secreted</location>
        <location evidence="1">Cell wall</location>
    </subcellularLocation>
</comment>
<accession>A0A060T559</accession>
<keyword evidence="6 11" id="KW-0378">Hydrolase</keyword>
<protein>
    <submittedName>
        <fullName evidence="14">ARAD1B07854p</fullName>
    </submittedName>
</protein>
<gene>
    <name evidence="14" type="ORF">GNLVRS02_ARAD1B07854g</name>
</gene>
<dbReference type="InterPro" id="IPR017853">
    <property type="entry name" value="GH"/>
</dbReference>
<keyword evidence="9" id="KW-0961">Cell wall biogenesis/degradation</keyword>
<feature type="signal peptide" evidence="13">
    <location>
        <begin position="1"/>
        <end position="16"/>
    </location>
</feature>